<dbReference type="PATRIC" id="fig|1245469.3.peg.1719"/>
<proteinExistence type="predicted"/>
<feature type="transmembrane region" description="Helical" evidence="2">
    <location>
        <begin position="532"/>
        <end position="554"/>
    </location>
</feature>
<feature type="transmembrane region" description="Helical" evidence="2">
    <location>
        <begin position="489"/>
        <end position="512"/>
    </location>
</feature>
<dbReference type="AlphaFoldDB" id="M4ZNA0"/>
<dbReference type="Proteomes" id="UP000011841">
    <property type="component" value="Chromosome"/>
</dbReference>
<evidence type="ECO:0000313" key="5">
    <source>
        <dbReference type="Proteomes" id="UP000011841"/>
    </source>
</evidence>
<dbReference type="eggNOG" id="COG5283">
    <property type="taxonomic scope" value="Bacteria"/>
</dbReference>
<sequence>MATGFSVFVNIGGKVSPSLNAAVSAAKTQVNGLGASLAAMGARMNAPFMAVNKHLAETSKRMAKVQRTGRNATFGVTVPAGLLGVEAIRAANERAKAGNTLEAIGLDGMTPEQRKKARNEIVAYADAIAAKYGDATEIMKTFNELLKAGFSVDAAKGAIETVMQGAATAEDMSGADLGGYVTKLATQYKLGMKSTEDAAASTQRIVDNLVYGALKTSASTKDMAQSFRYVGAAAAAAGNSVEQTNAMIIAMAKAGILNSESGVALRSAYVRMVKPTKAGRTTMARLGLNYSDYVNQGKRTGANMSAGLAASGYDMDPKVIDKALDANKGSPERQRKAIYDAVVAKLGSQGAQDMSAIMEAVDDTFTTAGSEVDLLKLAKDLKSKGATQGDLANIFEGRQSVRMLALLSQNLEEILKDVTEDVKGYAAKTWEVSYQGLPKSILELDSSYKSLRNTLTELVMPDILNGMKWLENLMKGMAASSPGVLKTGVYLAAAAAAAGPLLYVLGAVGRVALLAMRGLSAAMMLALGSARLLVGGIALLSSSLVRAGAVMLALGARTRVALAAMSMLRWSTIALAGLSVAGGGLMAFGKAVLLFPVTAVRAIGVAMWGLVANPVGLIITALVAALTALGVWVYNNWDGLKSFFAGFGEGFMKGLGPAGEGISKLASGLGSVVNWIGQLLGPLDESGAKWRTWGETVGGVAAEGVNKVIAAISTLVGWVGTAIEKMMALGSAIKGVFSSGPSTKGWLNSGDPSNPIAGARALGGPVSYSKPYLVGERGPELFVPGASGRIETNATLRRLNASGAAAVAASSSAAGAGGMVSRSQRAEVNITVKGGDPAEVRRAAEEAVYAAFARLESEQRGLLSD</sequence>
<dbReference type="OrthoDB" id="8429573at2"/>
<dbReference type="InterPro" id="IPR010090">
    <property type="entry name" value="Phage_tape_meas"/>
</dbReference>
<organism evidence="4 5">
    <name type="scientific">Bradyrhizobium oligotrophicum S58</name>
    <dbReference type="NCBI Taxonomy" id="1245469"/>
    <lineage>
        <taxon>Bacteria</taxon>
        <taxon>Pseudomonadati</taxon>
        <taxon>Pseudomonadota</taxon>
        <taxon>Alphaproteobacteria</taxon>
        <taxon>Hyphomicrobiales</taxon>
        <taxon>Nitrobacteraceae</taxon>
        <taxon>Bradyrhizobium</taxon>
    </lineage>
</organism>
<dbReference type="HOGENOM" id="CLU_333124_0_0_5"/>
<reference evidence="4 5" key="1">
    <citation type="journal article" date="2013" name="Appl. Environ. Microbiol.">
        <title>Genome analysis suggests that the soil oligotrophic bacterium Agromonas oligotrophica (Bradyrhizobium oligotrophicum) is a nitrogen-fixing symbiont of Aeschynomene indica.</title>
        <authorList>
            <person name="Okubo T."/>
            <person name="Fukushima S."/>
            <person name="Itakura M."/>
            <person name="Oshima K."/>
            <person name="Longtonglang A."/>
            <person name="Teaumroong N."/>
            <person name="Mitsui H."/>
            <person name="Hattori M."/>
            <person name="Hattori R."/>
            <person name="Hattori T."/>
            <person name="Minamisawa K."/>
        </authorList>
    </citation>
    <scope>NUCLEOTIDE SEQUENCE [LARGE SCALE GENOMIC DNA]</scope>
    <source>
        <strain evidence="4 5">S58</strain>
    </source>
</reference>
<dbReference type="STRING" id="1245469.S58_16870"/>
<accession>M4ZNA0</accession>
<keyword evidence="2" id="KW-0812">Transmembrane</keyword>
<keyword evidence="2" id="KW-0472">Membrane</keyword>
<dbReference type="Pfam" id="PF10145">
    <property type="entry name" value="PhageMin_Tail"/>
    <property type="match status" value="1"/>
</dbReference>
<keyword evidence="2" id="KW-1133">Transmembrane helix</keyword>
<evidence type="ECO:0000256" key="2">
    <source>
        <dbReference type="SAM" id="Phobius"/>
    </source>
</evidence>
<evidence type="ECO:0000256" key="1">
    <source>
        <dbReference type="ARBA" id="ARBA00022612"/>
    </source>
</evidence>
<protein>
    <submittedName>
        <fullName evidence="4">Phage tail tape measure protein</fullName>
    </submittedName>
</protein>
<dbReference type="GeneID" id="301815617"/>
<dbReference type="PANTHER" id="PTHR37813:SF1">
    <property type="entry name" value="FELS-2 PROPHAGE PROTEIN"/>
    <property type="match status" value="1"/>
</dbReference>
<dbReference type="EMBL" id="AP012603">
    <property type="protein sequence ID" value="BAM87695.1"/>
    <property type="molecule type" value="Genomic_DNA"/>
</dbReference>
<gene>
    <name evidence="4" type="ORF">S58_16870</name>
</gene>
<feature type="domain" description="Phage tail tape measure protein" evidence="3">
    <location>
        <begin position="132"/>
        <end position="302"/>
    </location>
</feature>
<evidence type="ECO:0000259" key="3">
    <source>
        <dbReference type="Pfam" id="PF10145"/>
    </source>
</evidence>
<dbReference type="NCBIfam" id="TIGR01760">
    <property type="entry name" value="tape_meas_TP901"/>
    <property type="match status" value="1"/>
</dbReference>
<evidence type="ECO:0000313" key="4">
    <source>
        <dbReference type="EMBL" id="BAM87695.1"/>
    </source>
</evidence>
<dbReference type="KEGG" id="aol:S58_16870"/>
<keyword evidence="1" id="KW-1188">Viral release from host cell</keyword>
<dbReference type="PANTHER" id="PTHR37813">
    <property type="entry name" value="FELS-2 PROPHAGE PROTEIN"/>
    <property type="match status" value="1"/>
</dbReference>
<feature type="transmembrane region" description="Helical" evidence="2">
    <location>
        <begin position="617"/>
        <end position="634"/>
    </location>
</feature>
<dbReference type="RefSeq" id="WP_015664824.1">
    <property type="nucleotide sequence ID" value="NC_020453.1"/>
</dbReference>
<keyword evidence="5" id="KW-1185">Reference proteome</keyword>
<name>M4ZNA0_9BRAD</name>